<dbReference type="EMBL" id="AP025739">
    <property type="protein sequence ID" value="BDI33239.1"/>
    <property type="molecule type" value="Genomic_DNA"/>
</dbReference>
<dbReference type="PANTHER" id="PTHR42208:SF1">
    <property type="entry name" value="HEAVY METAL TRANSPORTER"/>
    <property type="match status" value="1"/>
</dbReference>
<dbReference type="KEGG" id="ccot:CCAX7_52900"/>
<dbReference type="AlphaFoldDB" id="A0A402CNY5"/>
<proteinExistence type="predicted"/>
<name>A0A402CNY5_9BACT</name>
<dbReference type="PANTHER" id="PTHR42208">
    <property type="entry name" value="HEAVY METAL TRANSPORTER-RELATED"/>
    <property type="match status" value="1"/>
</dbReference>
<accession>A0A402CNY5</accession>
<evidence type="ECO:0000313" key="2">
    <source>
        <dbReference type="Proteomes" id="UP000287394"/>
    </source>
</evidence>
<gene>
    <name evidence="1" type="ORF">CCAX7_52900</name>
</gene>
<dbReference type="RefSeq" id="WP_119319096.1">
    <property type="nucleotide sequence ID" value="NZ_AP025739.1"/>
</dbReference>
<reference evidence="1 2" key="1">
    <citation type="journal article" date="2019" name="Int. J. Syst. Evol. Microbiol.">
        <title>Capsulimonas corticalis gen. nov., sp. nov., an aerobic capsulated bacterium, of a novel bacterial order, Capsulimonadales ord. nov., of the class Armatimonadia of the phylum Armatimonadetes.</title>
        <authorList>
            <person name="Li J."/>
            <person name="Kudo C."/>
            <person name="Tonouchi A."/>
        </authorList>
    </citation>
    <scope>NUCLEOTIDE SEQUENCE [LARGE SCALE GENOMIC DNA]</scope>
    <source>
        <strain evidence="1 2">AX-7</strain>
    </source>
</reference>
<dbReference type="OrthoDB" id="9798690at2"/>
<protein>
    <submittedName>
        <fullName evidence="1">Uncharacterized protein</fullName>
    </submittedName>
</protein>
<dbReference type="Pfam" id="PF13386">
    <property type="entry name" value="DsbD_2"/>
    <property type="match status" value="1"/>
</dbReference>
<dbReference type="InterPro" id="IPR039447">
    <property type="entry name" value="UreH-like_TM_dom"/>
</dbReference>
<organism evidence="1 2">
    <name type="scientific">Capsulimonas corticalis</name>
    <dbReference type="NCBI Taxonomy" id="2219043"/>
    <lineage>
        <taxon>Bacteria</taxon>
        <taxon>Bacillati</taxon>
        <taxon>Armatimonadota</taxon>
        <taxon>Armatimonadia</taxon>
        <taxon>Capsulimonadales</taxon>
        <taxon>Capsulimonadaceae</taxon>
        <taxon>Capsulimonas</taxon>
    </lineage>
</organism>
<sequence length="233" mass="24464">MNPTHAIPWLVFSWGLAGGFTHCIGMCGVFVAAYSGLSSQGSARRFVHPERHVLFHGGRMLSLVTLGAIGGLVGDITHQWAFAQGAISLVAGVLLVGLALGFAGIIPWMRIPEPDVLGAGGGFGRKLFVRVLKSQNVWKPLMIGLFVGLLPCGLTYQALLLGALSQGPAQGALTMALFCLGTIPGLLTLGLFGNAIFGGLLTRPNFRLGMARISSALMAAMGVAFLMRGWSQF</sequence>
<dbReference type="Proteomes" id="UP000287394">
    <property type="component" value="Chromosome"/>
</dbReference>
<keyword evidence="2" id="KW-1185">Reference proteome</keyword>
<evidence type="ECO:0000313" key="1">
    <source>
        <dbReference type="EMBL" id="BDI33239.1"/>
    </source>
</evidence>